<evidence type="ECO:0000256" key="2">
    <source>
        <dbReference type="ARBA" id="ARBA00022448"/>
    </source>
</evidence>
<dbReference type="PROSITE" id="PS50850">
    <property type="entry name" value="MFS"/>
    <property type="match status" value="1"/>
</dbReference>
<feature type="region of interest" description="Disordered" evidence="7">
    <location>
        <begin position="1"/>
        <end position="54"/>
    </location>
</feature>
<dbReference type="Gene3D" id="1.20.1250.20">
    <property type="entry name" value="MFS general substrate transporter like domains"/>
    <property type="match status" value="1"/>
</dbReference>
<keyword evidence="2" id="KW-0813">Transport</keyword>
<comment type="subcellular location">
    <subcellularLocation>
        <location evidence="1">Membrane</location>
        <topology evidence="1">Multi-pass membrane protein</topology>
    </subcellularLocation>
</comment>
<evidence type="ECO:0000256" key="1">
    <source>
        <dbReference type="ARBA" id="ARBA00004141"/>
    </source>
</evidence>
<dbReference type="OMA" id="PPQKWNM"/>
<dbReference type="InterPro" id="IPR036259">
    <property type="entry name" value="MFS_trans_sf"/>
</dbReference>
<dbReference type="Proteomes" id="UP000054383">
    <property type="component" value="Unassembled WGS sequence"/>
</dbReference>
<evidence type="ECO:0000313" key="10">
    <source>
        <dbReference type="EMBL" id="CRG91941.1"/>
    </source>
</evidence>
<feature type="transmembrane region" description="Helical" evidence="8">
    <location>
        <begin position="305"/>
        <end position="328"/>
    </location>
</feature>
<keyword evidence="5 8" id="KW-0472">Membrane</keyword>
<evidence type="ECO:0000256" key="4">
    <source>
        <dbReference type="ARBA" id="ARBA00022989"/>
    </source>
</evidence>
<protein>
    <submittedName>
        <fullName evidence="10">Quinidine resistance protein 1</fullName>
    </submittedName>
</protein>
<sequence length="546" mass="59918">MSSEKDTAKRPEEEMNKDNVKPDALLGSPSPSHPKETDKGQQWPSEPPKQENEDAYSVFTRSQKNFIVLMSGLGGFFSPLSANTYLPAIPMLSKDLNVSWTLINLTITAFMIFQGLAPSVYGDLADMMGRRPAYLIAFIVYIAANIGLGLQTSYPALFILRCLQSAGSGGLYSLNSGVVADISTTAERGKYMGMAQSGIMLGPAIGPIIGGLLAQYQGWRAIFWFLVIFGGIYVIVLGVAFPETARKVVGNGSLPPTAWWSRSFVGEWVRRRQEKADPSLRDGRKSASRALAQKRILRWPNPLKTLLIIVEKDVSVILFYNAIIYASWYTVTASLATQFTVVYGLDTLQVGLCYVPFGLGAAVSIFVNGKLLDWNYRRVALANGYTVDKKKGDDLAKFPIEHARLAIVWPLVYVGCIAMIGYGWTIEKHAHIAAPLILTFVMALTMTACYNSMNILLVDLYPQSPSTASAANNLTRCLMGAGGSAMINPMINGIGSGWSFTIVGLVVTVLSPMLYVVTQFGPKWREERRLRFAEKKRQREAGKSKA</sequence>
<dbReference type="AlphaFoldDB" id="A0A0U1MA59"/>
<gene>
    <name evidence="10" type="ORF">PISL3812_08995</name>
</gene>
<organism evidence="10 11">
    <name type="scientific">Talaromyces islandicus</name>
    <name type="common">Penicillium islandicum</name>
    <dbReference type="NCBI Taxonomy" id="28573"/>
    <lineage>
        <taxon>Eukaryota</taxon>
        <taxon>Fungi</taxon>
        <taxon>Dikarya</taxon>
        <taxon>Ascomycota</taxon>
        <taxon>Pezizomycotina</taxon>
        <taxon>Eurotiomycetes</taxon>
        <taxon>Eurotiomycetidae</taxon>
        <taxon>Eurotiales</taxon>
        <taxon>Trichocomaceae</taxon>
        <taxon>Talaromyces</taxon>
        <taxon>Talaromyces sect. Islandici</taxon>
    </lineage>
</organism>
<dbReference type="EMBL" id="CVMT01000011">
    <property type="protein sequence ID" value="CRG91941.1"/>
    <property type="molecule type" value="Genomic_DNA"/>
</dbReference>
<evidence type="ECO:0000256" key="7">
    <source>
        <dbReference type="SAM" id="MobiDB-lite"/>
    </source>
</evidence>
<accession>A0A0U1MA59</accession>
<feature type="transmembrane region" description="Helical" evidence="8">
    <location>
        <begin position="156"/>
        <end position="174"/>
    </location>
</feature>
<evidence type="ECO:0000256" key="5">
    <source>
        <dbReference type="ARBA" id="ARBA00023136"/>
    </source>
</evidence>
<feature type="transmembrane region" description="Helical" evidence="8">
    <location>
        <begin position="348"/>
        <end position="368"/>
    </location>
</feature>
<evidence type="ECO:0000259" key="9">
    <source>
        <dbReference type="PROSITE" id="PS50850"/>
    </source>
</evidence>
<evidence type="ECO:0000256" key="8">
    <source>
        <dbReference type="SAM" id="Phobius"/>
    </source>
</evidence>
<evidence type="ECO:0000256" key="6">
    <source>
        <dbReference type="ARBA" id="ARBA00059659"/>
    </source>
</evidence>
<feature type="transmembrane region" description="Helical" evidence="8">
    <location>
        <begin position="432"/>
        <end position="453"/>
    </location>
</feature>
<feature type="transmembrane region" description="Helical" evidence="8">
    <location>
        <begin position="195"/>
        <end position="216"/>
    </location>
</feature>
<keyword evidence="4 8" id="KW-1133">Transmembrane helix</keyword>
<name>A0A0U1MA59_TALIS</name>
<feature type="transmembrane region" description="Helical" evidence="8">
    <location>
        <begin position="98"/>
        <end position="121"/>
    </location>
</feature>
<dbReference type="CDD" id="cd17323">
    <property type="entry name" value="MFS_Tpo1_MDR_like"/>
    <property type="match status" value="1"/>
</dbReference>
<dbReference type="PANTHER" id="PTHR23502:SF51">
    <property type="entry name" value="QUINIDINE RESISTANCE PROTEIN 1-RELATED"/>
    <property type="match status" value="1"/>
</dbReference>
<dbReference type="FunFam" id="1.20.1720.10:FF:000009">
    <property type="entry name" value="MFS multidrug transporter"/>
    <property type="match status" value="1"/>
</dbReference>
<dbReference type="InterPro" id="IPR020846">
    <property type="entry name" value="MFS_dom"/>
</dbReference>
<dbReference type="OrthoDB" id="440553at2759"/>
<feature type="domain" description="Major facilitator superfamily (MFS) profile" evidence="9">
    <location>
        <begin position="67"/>
        <end position="522"/>
    </location>
</feature>
<feature type="transmembrane region" description="Helical" evidence="8">
    <location>
        <begin position="222"/>
        <end position="241"/>
    </location>
</feature>
<dbReference type="STRING" id="28573.A0A0U1MA59"/>
<dbReference type="SUPFAM" id="SSF103473">
    <property type="entry name" value="MFS general substrate transporter"/>
    <property type="match status" value="1"/>
</dbReference>
<dbReference type="Gene3D" id="1.20.1720.10">
    <property type="entry name" value="Multidrug resistance protein D"/>
    <property type="match status" value="1"/>
</dbReference>
<feature type="transmembrane region" description="Helical" evidence="8">
    <location>
        <begin position="66"/>
        <end position="86"/>
    </location>
</feature>
<comment type="function">
    <text evidence="6">MFS-type transporter; part of the gene cluster that mediates the biosynthesis of the antihypercholesterolemic agents phomoidrides which are dimeric anhydrides.</text>
</comment>
<keyword evidence="11" id="KW-1185">Reference proteome</keyword>
<proteinExistence type="predicted"/>
<keyword evidence="3 8" id="KW-0812">Transmembrane</keyword>
<feature type="transmembrane region" description="Helical" evidence="8">
    <location>
        <begin position="497"/>
        <end position="518"/>
    </location>
</feature>
<dbReference type="Pfam" id="PF07690">
    <property type="entry name" value="MFS_1"/>
    <property type="match status" value="1"/>
</dbReference>
<dbReference type="InterPro" id="IPR011701">
    <property type="entry name" value="MFS"/>
</dbReference>
<feature type="compositionally biased region" description="Basic and acidic residues" evidence="7">
    <location>
        <begin position="1"/>
        <end position="21"/>
    </location>
</feature>
<dbReference type="GO" id="GO:0022857">
    <property type="term" value="F:transmembrane transporter activity"/>
    <property type="evidence" value="ECO:0007669"/>
    <property type="project" value="InterPro"/>
</dbReference>
<dbReference type="PANTHER" id="PTHR23502">
    <property type="entry name" value="MAJOR FACILITATOR SUPERFAMILY"/>
    <property type="match status" value="1"/>
</dbReference>
<evidence type="ECO:0000313" key="11">
    <source>
        <dbReference type="Proteomes" id="UP000054383"/>
    </source>
</evidence>
<reference evidence="10 11" key="1">
    <citation type="submission" date="2015-04" db="EMBL/GenBank/DDBJ databases">
        <authorList>
            <person name="Syromyatnikov M.Y."/>
            <person name="Popov V.N."/>
        </authorList>
    </citation>
    <scope>NUCLEOTIDE SEQUENCE [LARGE SCALE GENOMIC DNA]</scope>
    <source>
        <strain evidence="10">WF-38-12</strain>
    </source>
</reference>
<dbReference type="GO" id="GO:0005886">
    <property type="term" value="C:plasma membrane"/>
    <property type="evidence" value="ECO:0007669"/>
    <property type="project" value="TreeGrafter"/>
</dbReference>
<feature type="transmembrane region" description="Helical" evidence="8">
    <location>
        <begin position="405"/>
        <end position="426"/>
    </location>
</feature>
<feature type="transmembrane region" description="Helical" evidence="8">
    <location>
        <begin position="133"/>
        <end position="150"/>
    </location>
</feature>
<evidence type="ECO:0000256" key="3">
    <source>
        <dbReference type="ARBA" id="ARBA00022692"/>
    </source>
</evidence>